<dbReference type="NCBIfam" id="TIGR00436">
    <property type="entry name" value="era"/>
    <property type="match status" value="1"/>
</dbReference>
<dbReference type="EMBL" id="BNJQ01000007">
    <property type="protein sequence ID" value="GHP04106.1"/>
    <property type="molecule type" value="Genomic_DNA"/>
</dbReference>
<dbReference type="InterPro" id="IPR015946">
    <property type="entry name" value="KH_dom-like_a/b"/>
</dbReference>
<dbReference type="InterPro" id="IPR005662">
    <property type="entry name" value="GTPase_Era-like"/>
</dbReference>
<dbReference type="NCBIfam" id="TIGR00231">
    <property type="entry name" value="small_GTP"/>
    <property type="match status" value="1"/>
</dbReference>
<dbReference type="CDD" id="cd04163">
    <property type="entry name" value="Era"/>
    <property type="match status" value="1"/>
</dbReference>
<evidence type="ECO:0000256" key="6">
    <source>
        <dbReference type="PROSITE-ProRule" id="PRU01050"/>
    </source>
</evidence>
<evidence type="ECO:0000256" key="1">
    <source>
        <dbReference type="ARBA" id="ARBA00007921"/>
    </source>
</evidence>
<evidence type="ECO:0000256" key="7">
    <source>
        <dbReference type="RuleBase" id="RU003761"/>
    </source>
</evidence>
<name>A0A830H9W1_9CHLO</name>
<dbReference type="InterPro" id="IPR006073">
    <property type="entry name" value="GTP-bd"/>
</dbReference>
<feature type="region of interest" description="G2" evidence="6">
    <location>
        <begin position="226"/>
        <end position="230"/>
    </location>
</feature>
<feature type="region of interest" description="G4" evidence="6">
    <location>
        <begin position="312"/>
        <end position="315"/>
    </location>
</feature>
<comment type="similarity">
    <text evidence="1 6 7">Belongs to the TRAFAC class TrmE-Era-EngA-EngB-Septin-like GTPase superfamily. Era GTPase family.</text>
</comment>
<feature type="compositionally biased region" description="Polar residues" evidence="8">
    <location>
        <begin position="79"/>
        <end position="91"/>
    </location>
</feature>
<evidence type="ECO:0000256" key="5">
    <source>
        <dbReference type="PROSITE-ProRule" id="PRU00118"/>
    </source>
</evidence>
<feature type="region of interest" description="G5" evidence="6">
    <location>
        <begin position="343"/>
        <end position="345"/>
    </location>
</feature>
<dbReference type="Gene3D" id="3.40.50.300">
    <property type="entry name" value="P-loop containing nucleotide triphosphate hydrolases"/>
    <property type="match status" value="1"/>
</dbReference>
<dbReference type="SUPFAM" id="SSF52540">
    <property type="entry name" value="P-loop containing nucleoside triphosphate hydrolases"/>
    <property type="match status" value="1"/>
</dbReference>
<protein>
    <recommendedName>
        <fullName evidence="13">Era-type G domain-containing protein</fullName>
    </recommendedName>
</protein>
<keyword evidence="3 5" id="KW-0694">RNA-binding</keyword>
<evidence type="ECO:0000256" key="4">
    <source>
        <dbReference type="ARBA" id="ARBA00023134"/>
    </source>
</evidence>
<feature type="region of interest" description="G1" evidence="6">
    <location>
        <begin position="200"/>
        <end position="207"/>
    </location>
</feature>
<dbReference type="OrthoDB" id="8954335at2759"/>
<dbReference type="Gene3D" id="3.30.300.20">
    <property type="match status" value="1"/>
</dbReference>
<feature type="compositionally biased region" description="Acidic residues" evidence="8">
    <location>
        <begin position="94"/>
        <end position="110"/>
    </location>
</feature>
<dbReference type="PANTHER" id="PTHR42698">
    <property type="entry name" value="GTPASE ERA"/>
    <property type="match status" value="1"/>
</dbReference>
<keyword evidence="4 6" id="KW-0342">GTP-binding</keyword>
<dbReference type="AlphaFoldDB" id="A0A830H9W1"/>
<dbReference type="PANTHER" id="PTHR42698:SF2">
    <property type="entry name" value="GTPASE ERA-LIKE, CHLOROPLASTIC"/>
    <property type="match status" value="1"/>
</dbReference>
<dbReference type="GO" id="GO:0043024">
    <property type="term" value="F:ribosomal small subunit binding"/>
    <property type="evidence" value="ECO:0007669"/>
    <property type="project" value="TreeGrafter"/>
</dbReference>
<dbReference type="HAMAP" id="MF_00367">
    <property type="entry name" value="GTPase_Era"/>
    <property type="match status" value="1"/>
</dbReference>
<evidence type="ECO:0000313" key="11">
    <source>
        <dbReference type="EMBL" id="GHP04106.1"/>
    </source>
</evidence>
<reference evidence="11" key="1">
    <citation type="submission" date="2020-10" db="EMBL/GenBank/DDBJ databases">
        <title>Unveiling of a novel bifunctional photoreceptor, Dualchrome1, isolated from a cosmopolitan green alga.</title>
        <authorList>
            <person name="Suzuki S."/>
            <person name="Kawachi M."/>
        </authorList>
    </citation>
    <scope>NUCLEOTIDE SEQUENCE</scope>
    <source>
        <strain evidence="11">NIES 2893</strain>
    </source>
</reference>
<dbReference type="PRINTS" id="PR00326">
    <property type="entry name" value="GTP1OBG"/>
</dbReference>
<comment type="caution">
    <text evidence="11">The sequence shown here is derived from an EMBL/GenBank/DDBJ whole genome shotgun (WGS) entry which is preliminary data.</text>
</comment>
<dbReference type="InterPro" id="IPR030388">
    <property type="entry name" value="G_ERA_dom"/>
</dbReference>
<dbReference type="FunFam" id="3.30.300.20:FF:000003">
    <property type="entry name" value="GTPase Era"/>
    <property type="match status" value="1"/>
</dbReference>
<dbReference type="CDD" id="cd22534">
    <property type="entry name" value="KH-II_Era"/>
    <property type="match status" value="1"/>
</dbReference>
<evidence type="ECO:0000256" key="2">
    <source>
        <dbReference type="ARBA" id="ARBA00022741"/>
    </source>
</evidence>
<dbReference type="InterPro" id="IPR027417">
    <property type="entry name" value="P-loop_NTPase"/>
</dbReference>
<feature type="region of interest" description="Disordered" evidence="8">
    <location>
        <begin position="78"/>
        <end position="111"/>
    </location>
</feature>
<keyword evidence="12" id="KW-1185">Reference proteome</keyword>
<feature type="domain" description="KH type-2" evidence="9">
    <location>
        <begin position="395"/>
        <end position="473"/>
    </location>
</feature>
<dbReference type="InterPro" id="IPR005225">
    <property type="entry name" value="Small_GTP-bd"/>
</dbReference>
<evidence type="ECO:0000259" key="10">
    <source>
        <dbReference type="PROSITE" id="PS51713"/>
    </source>
</evidence>
<accession>A0A830H9W1</accession>
<dbReference type="Pfam" id="PF01926">
    <property type="entry name" value="MMR_HSR1"/>
    <property type="match status" value="1"/>
</dbReference>
<keyword evidence="2 6" id="KW-0547">Nucleotide-binding</keyword>
<evidence type="ECO:0008006" key="13">
    <source>
        <dbReference type="Google" id="ProtNLM"/>
    </source>
</evidence>
<evidence type="ECO:0000256" key="8">
    <source>
        <dbReference type="SAM" id="MobiDB-lite"/>
    </source>
</evidence>
<evidence type="ECO:0000259" key="9">
    <source>
        <dbReference type="PROSITE" id="PS50823"/>
    </source>
</evidence>
<evidence type="ECO:0000313" key="12">
    <source>
        <dbReference type="Proteomes" id="UP000660262"/>
    </source>
</evidence>
<dbReference type="Pfam" id="PF07650">
    <property type="entry name" value="KH_2"/>
    <property type="match status" value="1"/>
</dbReference>
<feature type="domain" description="Era-type G" evidence="10">
    <location>
        <begin position="192"/>
        <end position="364"/>
    </location>
</feature>
<dbReference type="NCBIfam" id="NF000908">
    <property type="entry name" value="PRK00089.1"/>
    <property type="match status" value="1"/>
</dbReference>
<dbReference type="GO" id="GO:0000028">
    <property type="term" value="P:ribosomal small subunit assembly"/>
    <property type="evidence" value="ECO:0007669"/>
    <property type="project" value="TreeGrafter"/>
</dbReference>
<evidence type="ECO:0000256" key="3">
    <source>
        <dbReference type="ARBA" id="ARBA00022884"/>
    </source>
</evidence>
<dbReference type="Proteomes" id="UP000660262">
    <property type="component" value="Unassembled WGS sequence"/>
</dbReference>
<dbReference type="InterPro" id="IPR009019">
    <property type="entry name" value="KH_sf_prok-type"/>
</dbReference>
<dbReference type="PROSITE" id="PS50823">
    <property type="entry name" value="KH_TYPE_2"/>
    <property type="match status" value="1"/>
</dbReference>
<dbReference type="InterPro" id="IPR004044">
    <property type="entry name" value="KH_dom_type_2"/>
</dbReference>
<dbReference type="GO" id="GO:0019843">
    <property type="term" value="F:rRNA binding"/>
    <property type="evidence" value="ECO:0007669"/>
    <property type="project" value="TreeGrafter"/>
</dbReference>
<gene>
    <name evidence="11" type="ORF">PPROV_000286000</name>
</gene>
<proteinExistence type="inferred from homology"/>
<dbReference type="PROSITE" id="PS51713">
    <property type="entry name" value="G_ERA"/>
    <property type="match status" value="1"/>
</dbReference>
<dbReference type="SUPFAM" id="SSF54814">
    <property type="entry name" value="Prokaryotic type KH domain (KH-domain type II)"/>
    <property type="match status" value="1"/>
</dbReference>
<organism evidence="11 12">
    <name type="scientific">Pycnococcus provasolii</name>
    <dbReference type="NCBI Taxonomy" id="41880"/>
    <lineage>
        <taxon>Eukaryota</taxon>
        <taxon>Viridiplantae</taxon>
        <taxon>Chlorophyta</taxon>
        <taxon>Pseudoscourfieldiophyceae</taxon>
        <taxon>Pseudoscourfieldiales</taxon>
        <taxon>Pycnococcaceae</taxon>
        <taxon>Pycnococcus</taxon>
    </lineage>
</organism>
<dbReference type="GO" id="GO:0005525">
    <property type="term" value="F:GTP binding"/>
    <property type="evidence" value="ECO:0007669"/>
    <property type="project" value="UniProtKB-UniRule"/>
</dbReference>
<sequence length="493" mass="54552">MAAALFKLARSFSTMSYTRTAHATSRAAHGRLSTNYARNAHATRLGGPRACAQHVSPNLTAGHQHNARYRQLASIVRRCSSQTPDDISRTASEVPDDDGEDDEDDDDGEFLAEPIDPAVEAEMQEMLKDLELQVQTNAAADAAERSTPYTGAETEMQDDYDNVIVTPTLQDIDAMDSNRGLGGLEQDPPGHKSGYAAIVGMPNAGKSTLMNQLVGAKLSIVTYKPNTTRNRILGILSEPSHQLMFVDTPGILNPTHAKSALDRGMMTAIKGAMRDADILLVIVDASYQPEVDLDRMDLARHIGRIPVTVVLNKVDLVEDRSMLDRLVEDIKSKHGEDTRVVLCSARTGAGVEDVRAFCVDNCPLGPSLYPKDVLSEHPERFFIGEIIREKLFLLYRKEVPYACQVRVVNYIKRTRGKKDRCEAEIVVERDTQKGILIGRKGAALKELSTKARLDIEEFMQAGVYLDLRIKVKKDWRRSEKDLEALGFSANPYA</sequence>
<feature type="region of interest" description="G3" evidence="6">
    <location>
        <begin position="247"/>
        <end position="250"/>
    </location>
</feature>